<dbReference type="InterPro" id="IPR013766">
    <property type="entry name" value="Thioredoxin_domain"/>
</dbReference>
<dbReference type="GO" id="GO:0016209">
    <property type="term" value="F:antioxidant activity"/>
    <property type="evidence" value="ECO:0007669"/>
    <property type="project" value="InterPro"/>
</dbReference>
<dbReference type="InterPro" id="IPR011042">
    <property type="entry name" value="6-blade_b-propeller_TolB-like"/>
</dbReference>
<dbReference type="Pfam" id="PF01436">
    <property type="entry name" value="NHL"/>
    <property type="match status" value="1"/>
</dbReference>
<dbReference type="Gene3D" id="3.40.30.10">
    <property type="entry name" value="Glutaredoxin"/>
    <property type="match status" value="1"/>
</dbReference>
<dbReference type="Proteomes" id="UP000249169">
    <property type="component" value="Unassembled WGS sequence"/>
</dbReference>
<feature type="domain" description="Thioredoxin" evidence="2">
    <location>
        <begin position="6"/>
        <end position="155"/>
    </location>
</feature>
<dbReference type="SUPFAM" id="SSF52833">
    <property type="entry name" value="Thioredoxin-like"/>
    <property type="match status" value="1"/>
</dbReference>
<protein>
    <recommendedName>
        <fullName evidence="2">Thioredoxin domain-containing protein</fullName>
    </recommendedName>
</protein>
<dbReference type="OrthoDB" id="9774579at2"/>
<evidence type="ECO:0000256" key="1">
    <source>
        <dbReference type="ARBA" id="ARBA00022737"/>
    </source>
</evidence>
<proteinExistence type="predicted"/>
<evidence type="ECO:0000259" key="2">
    <source>
        <dbReference type="PROSITE" id="PS51352"/>
    </source>
</evidence>
<dbReference type="PANTHER" id="PTHR46388">
    <property type="entry name" value="NHL REPEAT-CONTAINING PROTEIN 2"/>
    <property type="match status" value="1"/>
</dbReference>
<dbReference type="PANTHER" id="PTHR46388:SF2">
    <property type="entry name" value="NHL REPEAT-CONTAINING PROTEIN 2"/>
    <property type="match status" value="1"/>
</dbReference>
<dbReference type="GO" id="GO:0016491">
    <property type="term" value="F:oxidoreductase activity"/>
    <property type="evidence" value="ECO:0007669"/>
    <property type="project" value="InterPro"/>
</dbReference>
<organism evidence="3 4">
    <name type="scientific">Lujinxingia litoralis</name>
    <dbReference type="NCBI Taxonomy" id="2211119"/>
    <lineage>
        <taxon>Bacteria</taxon>
        <taxon>Deltaproteobacteria</taxon>
        <taxon>Bradymonadales</taxon>
        <taxon>Lujinxingiaceae</taxon>
        <taxon>Lujinxingia</taxon>
    </lineage>
</organism>
<gene>
    <name evidence="3" type="ORF">DL240_00025</name>
</gene>
<keyword evidence="1" id="KW-0677">Repeat</keyword>
<dbReference type="Gene3D" id="2.120.10.30">
    <property type="entry name" value="TolB, C-terminal domain"/>
    <property type="match status" value="2"/>
</dbReference>
<comment type="caution">
    <text evidence="3">The sequence shown here is derived from an EMBL/GenBank/DDBJ whole genome shotgun (WGS) entry which is preliminary data.</text>
</comment>
<dbReference type="SUPFAM" id="SSF101898">
    <property type="entry name" value="NHL repeat"/>
    <property type="match status" value="1"/>
</dbReference>
<dbReference type="InterPro" id="IPR001258">
    <property type="entry name" value="NHL_repeat"/>
</dbReference>
<accession>A0A328C888</accession>
<name>A0A328C888_9DELT</name>
<dbReference type="PROSITE" id="PS51352">
    <property type="entry name" value="THIOREDOXIN_2"/>
    <property type="match status" value="1"/>
</dbReference>
<evidence type="ECO:0000313" key="4">
    <source>
        <dbReference type="Proteomes" id="UP000249169"/>
    </source>
</evidence>
<dbReference type="EMBL" id="QHKO01000001">
    <property type="protein sequence ID" value="RAL24635.1"/>
    <property type="molecule type" value="Genomic_DNA"/>
</dbReference>
<evidence type="ECO:0000313" key="3">
    <source>
        <dbReference type="EMBL" id="RAL24635.1"/>
    </source>
</evidence>
<dbReference type="InterPro" id="IPR000866">
    <property type="entry name" value="AhpC/TSA"/>
</dbReference>
<keyword evidence="4" id="KW-1185">Reference proteome</keyword>
<dbReference type="AlphaFoldDB" id="A0A328C888"/>
<sequence length="468" mass="51849">MPQSPCTHGIRPPEFPELPWLNTEAPLPLRELLGKVVLVGFISSSCIRCQEGVPLMRRTVERFSDDELQVIAVHSPRFDGERDLDYLRLAIRRVGVLAPVIVDNDHRVAGQFNVRRLPSLALIDTRGYVCRFFCEVPEPQKLFDAIVALLGERDELAPREEAPPADTPAPRSLSFPGGVTADDRRLIIADTGHHRVVIADVDGQVQRVVGGPHLGLEDGDADQARFYAPHGLTLRDDHLVVADTLNQALRRVDLLTGRTSTFCRVPSPSESASPAPWSVSAGGSRWYVACAATHRLMRMDFDGSHIERYAGTGDEDRIDGHRSRARFAQPTDLVLEDNQLYVIDSSSSALRRIDLRTNRVQTLLGQSVFSYGFEDGPGSQALLQHPRGLAIYQGTVYIADSLNRAVRYFEPAHGELSTLENPELKFPAAICATAEGLVVCDAHDHALWRLDPQGPTWTRLELTWPDAD</sequence>
<dbReference type="RefSeq" id="WP_111727807.1">
    <property type="nucleotide sequence ID" value="NZ_QHKO01000001.1"/>
</dbReference>
<reference evidence="3 4" key="1">
    <citation type="submission" date="2018-05" db="EMBL/GenBank/DDBJ databases">
        <title>Lujinxingia marina gen. nov. sp. nov., a new facultative anaerobic member of the class Deltaproteobacteria, and proposal of Lujinxingaceae fam. nov.</title>
        <authorList>
            <person name="Li C.-M."/>
        </authorList>
    </citation>
    <scope>NUCLEOTIDE SEQUENCE [LARGE SCALE GENOMIC DNA]</scope>
    <source>
        <strain evidence="3 4">B210</strain>
    </source>
</reference>
<dbReference type="Pfam" id="PF00578">
    <property type="entry name" value="AhpC-TSA"/>
    <property type="match status" value="1"/>
</dbReference>
<dbReference type="InterPro" id="IPR036249">
    <property type="entry name" value="Thioredoxin-like_sf"/>
</dbReference>